<dbReference type="FunFam" id="3.20.20.100:FF:000002">
    <property type="entry name" value="2,5-diketo-D-gluconic acid reductase A"/>
    <property type="match status" value="1"/>
</dbReference>
<evidence type="ECO:0000313" key="10">
    <source>
        <dbReference type="Proteomes" id="UP000189777"/>
    </source>
</evidence>
<keyword evidence="10" id="KW-1185">Reference proteome</keyword>
<dbReference type="PROSITE" id="PS00798">
    <property type="entry name" value="ALDOKETO_REDUCTASE_1"/>
    <property type="match status" value="1"/>
</dbReference>
<dbReference type="CDD" id="cd19132">
    <property type="entry name" value="AKR_AKR5D1_E1"/>
    <property type="match status" value="1"/>
</dbReference>
<dbReference type="InterPro" id="IPR020471">
    <property type="entry name" value="AKR"/>
</dbReference>
<dbReference type="Proteomes" id="UP000189777">
    <property type="component" value="Unassembled WGS sequence"/>
</dbReference>
<evidence type="ECO:0000259" key="8">
    <source>
        <dbReference type="Pfam" id="PF00248"/>
    </source>
</evidence>
<organism evidence="9 10">
    <name type="scientific">Krasilnikoviella flava</name>
    <dbReference type="NCBI Taxonomy" id="526729"/>
    <lineage>
        <taxon>Bacteria</taxon>
        <taxon>Bacillati</taxon>
        <taxon>Actinomycetota</taxon>
        <taxon>Actinomycetes</taxon>
        <taxon>Micrococcales</taxon>
        <taxon>Promicromonosporaceae</taxon>
        <taxon>Krasilnikoviella</taxon>
    </lineage>
</organism>
<evidence type="ECO:0000313" key="9">
    <source>
        <dbReference type="EMBL" id="SKC36877.1"/>
    </source>
</evidence>
<dbReference type="EMBL" id="FUZQ01000001">
    <property type="protein sequence ID" value="SKC36877.1"/>
    <property type="molecule type" value="Genomic_DNA"/>
</dbReference>
<evidence type="ECO:0000256" key="1">
    <source>
        <dbReference type="ARBA" id="ARBA00007905"/>
    </source>
</evidence>
<dbReference type="PIRSF" id="PIRSF000097">
    <property type="entry name" value="AKR"/>
    <property type="match status" value="1"/>
</dbReference>
<gene>
    <name evidence="9" type="ORF">SAMN04324258_0331</name>
</gene>
<reference evidence="9 10" key="1">
    <citation type="submission" date="2017-02" db="EMBL/GenBank/DDBJ databases">
        <authorList>
            <person name="Peterson S.W."/>
        </authorList>
    </citation>
    <scope>NUCLEOTIDE SEQUENCE [LARGE SCALE GENOMIC DNA]</scope>
    <source>
        <strain evidence="9 10">DSM 21481</strain>
    </source>
</reference>
<name>A0A1T5ICL3_9MICO</name>
<dbReference type="GO" id="GO:0016616">
    <property type="term" value="F:oxidoreductase activity, acting on the CH-OH group of donors, NAD or NADP as acceptor"/>
    <property type="evidence" value="ECO:0007669"/>
    <property type="project" value="UniProtKB-ARBA"/>
</dbReference>
<dbReference type="InterPro" id="IPR018170">
    <property type="entry name" value="Aldo/ket_reductase_CS"/>
</dbReference>
<proteinExistence type="inferred from homology"/>
<evidence type="ECO:0000256" key="5">
    <source>
        <dbReference type="PIRSR" id="PIRSR000097-2"/>
    </source>
</evidence>
<dbReference type="PANTHER" id="PTHR43827">
    <property type="entry name" value="2,5-DIKETO-D-GLUCONIC ACID REDUCTASE"/>
    <property type="match status" value="1"/>
</dbReference>
<dbReference type="RefSeq" id="WP_079570095.1">
    <property type="nucleotide sequence ID" value="NZ_FUZQ01000001.1"/>
</dbReference>
<dbReference type="AlphaFoldDB" id="A0A1T5ICL3"/>
<dbReference type="PROSITE" id="PS00062">
    <property type="entry name" value="ALDOKETO_REDUCTASE_2"/>
    <property type="match status" value="1"/>
</dbReference>
<evidence type="ECO:0000256" key="4">
    <source>
        <dbReference type="PIRSR" id="PIRSR000097-1"/>
    </source>
</evidence>
<evidence type="ECO:0000256" key="3">
    <source>
        <dbReference type="ARBA" id="ARBA00023002"/>
    </source>
</evidence>
<dbReference type="OrthoDB" id="9804790at2"/>
<keyword evidence="3" id="KW-0560">Oxidoreductase</keyword>
<feature type="domain" description="NADP-dependent oxidoreductase" evidence="8">
    <location>
        <begin position="24"/>
        <end position="267"/>
    </location>
</feature>
<feature type="active site" description="Proton donor" evidence="4">
    <location>
        <position position="57"/>
    </location>
</feature>
<protein>
    <submittedName>
        <fullName evidence="9">Aldo/keto reductase</fullName>
    </submittedName>
</protein>
<accession>A0A1T5ICL3</accession>
<feature type="binding site" evidence="5">
    <location>
        <position position="115"/>
    </location>
    <ligand>
        <name>substrate</name>
    </ligand>
</feature>
<keyword evidence="2" id="KW-0521">NADP</keyword>
<evidence type="ECO:0000256" key="7">
    <source>
        <dbReference type="SAM" id="MobiDB-lite"/>
    </source>
</evidence>
<evidence type="ECO:0000256" key="6">
    <source>
        <dbReference type="PIRSR" id="PIRSR000097-3"/>
    </source>
</evidence>
<dbReference type="STRING" id="526729.SAMN04324258_0331"/>
<dbReference type="PRINTS" id="PR00069">
    <property type="entry name" value="ALDKETRDTASE"/>
</dbReference>
<dbReference type="SUPFAM" id="SSF51430">
    <property type="entry name" value="NAD(P)-linked oxidoreductase"/>
    <property type="match status" value="1"/>
</dbReference>
<dbReference type="Pfam" id="PF00248">
    <property type="entry name" value="Aldo_ket_red"/>
    <property type="match status" value="1"/>
</dbReference>
<dbReference type="InterPro" id="IPR036812">
    <property type="entry name" value="NAD(P)_OxRdtase_dom_sf"/>
</dbReference>
<sequence>MSDQNATPAAPTHAAADGTAIPAVGFGTYKLKGSEGADAIARAIDAGYRLIDSAFSYENEGTVGRAVRASSVPREELLVTSKLPGRRQAYDDAVATVEESVYRSGLDHLDLYLIHWPNPRIGKYVEAYQALVDCRERGLIRHVGVSNFLPEHLDAVIEATGVTPAVNQVELHPYFPQAEQRAADAERGIVTEAWSPIGRANAMLTDPVIAEVAAAHGVSPARTILRWHVQLGVVPIPKASSPERQVDNLDLFSFALTDDEMARITGLGRPDGRTADQDPAVYEEL</sequence>
<feature type="region of interest" description="Disordered" evidence="7">
    <location>
        <begin position="266"/>
        <end position="285"/>
    </location>
</feature>
<dbReference type="Gene3D" id="3.20.20.100">
    <property type="entry name" value="NADP-dependent oxidoreductase domain"/>
    <property type="match status" value="1"/>
</dbReference>
<comment type="similarity">
    <text evidence="1">Belongs to the aldo/keto reductase family.</text>
</comment>
<dbReference type="InterPro" id="IPR023210">
    <property type="entry name" value="NADP_OxRdtase_dom"/>
</dbReference>
<dbReference type="PANTHER" id="PTHR43827:SF3">
    <property type="entry name" value="NADP-DEPENDENT OXIDOREDUCTASE DOMAIN-CONTAINING PROTEIN"/>
    <property type="match status" value="1"/>
</dbReference>
<evidence type="ECO:0000256" key="2">
    <source>
        <dbReference type="ARBA" id="ARBA00022857"/>
    </source>
</evidence>
<feature type="site" description="Lowers pKa of active site Tyr" evidence="6">
    <location>
        <position position="82"/>
    </location>
</feature>